<dbReference type="InterPro" id="IPR050109">
    <property type="entry name" value="HTH-type_TetR-like_transc_reg"/>
</dbReference>
<evidence type="ECO:0000313" key="8">
    <source>
        <dbReference type="Proteomes" id="UP001595891"/>
    </source>
</evidence>
<feature type="region of interest" description="Disordered" evidence="5">
    <location>
        <begin position="1"/>
        <end position="63"/>
    </location>
</feature>
<reference evidence="8" key="1">
    <citation type="journal article" date="2019" name="Int. J. Syst. Evol. Microbiol.">
        <title>The Global Catalogue of Microorganisms (GCM) 10K type strain sequencing project: providing services to taxonomists for standard genome sequencing and annotation.</title>
        <authorList>
            <consortium name="The Broad Institute Genomics Platform"/>
            <consortium name="The Broad Institute Genome Sequencing Center for Infectious Disease"/>
            <person name="Wu L."/>
            <person name="Ma J."/>
        </authorList>
    </citation>
    <scope>NUCLEOTIDE SEQUENCE [LARGE SCALE GENOMIC DNA]</scope>
    <source>
        <strain evidence="8">CCUG 49560</strain>
    </source>
</reference>
<dbReference type="EMBL" id="JBHSFN010000034">
    <property type="protein sequence ID" value="MFC4591524.1"/>
    <property type="molecule type" value="Genomic_DNA"/>
</dbReference>
<comment type="caution">
    <text evidence="7">The sequence shown here is derived from an EMBL/GenBank/DDBJ whole genome shotgun (WGS) entry which is preliminary data.</text>
</comment>
<evidence type="ECO:0000259" key="6">
    <source>
        <dbReference type="PROSITE" id="PS50977"/>
    </source>
</evidence>
<dbReference type="InterPro" id="IPR049445">
    <property type="entry name" value="TetR_SbtR-like_C"/>
</dbReference>
<sequence>PPTAHAASDIAPTAAAPSGIAPSPSGAPPRARNTAPAPSDTAPRTRNTVPAPSGAPPDRPRRADARRNYELLLAAARDVFDEHGPGAPLDDIAKRAGVGNATMYRHFPTRIELIIAVYAEEVAALCAHGEDLLGDPDPGDALFTWLKAFIAHVATKRDLSLSAKGDPCEADGRSDLFARWHHSMITTASSLLDRARDAGAVRADLDVRDLLTVANGIALGGAAPDHADRLLHLVRHGTGPT</sequence>
<proteinExistence type="predicted"/>
<keyword evidence="3" id="KW-0804">Transcription</keyword>
<dbReference type="PANTHER" id="PTHR30055">
    <property type="entry name" value="HTH-TYPE TRANSCRIPTIONAL REGULATOR RUTR"/>
    <property type="match status" value="1"/>
</dbReference>
<evidence type="ECO:0000256" key="5">
    <source>
        <dbReference type="SAM" id="MobiDB-lite"/>
    </source>
</evidence>
<evidence type="ECO:0000256" key="1">
    <source>
        <dbReference type="ARBA" id="ARBA00023015"/>
    </source>
</evidence>
<evidence type="ECO:0000256" key="3">
    <source>
        <dbReference type="ARBA" id="ARBA00023163"/>
    </source>
</evidence>
<keyword evidence="1" id="KW-0805">Transcription regulation</keyword>
<dbReference type="PRINTS" id="PR00455">
    <property type="entry name" value="HTHTETR"/>
</dbReference>
<name>A0ABV9ETU8_9ACTN</name>
<dbReference type="Proteomes" id="UP001595891">
    <property type="component" value="Unassembled WGS sequence"/>
</dbReference>
<feature type="compositionally biased region" description="Low complexity" evidence="5">
    <location>
        <begin position="1"/>
        <end position="38"/>
    </location>
</feature>
<keyword evidence="2 4" id="KW-0238">DNA-binding</keyword>
<feature type="DNA-binding region" description="H-T-H motif" evidence="4">
    <location>
        <begin position="88"/>
        <end position="107"/>
    </location>
</feature>
<evidence type="ECO:0000256" key="4">
    <source>
        <dbReference type="PROSITE-ProRule" id="PRU00335"/>
    </source>
</evidence>
<dbReference type="InterPro" id="IPR036271">
    <property type="entry name" value="Tet_transcr_reg_TetR-rel_C_sf"/>
</dbReference>
<organism evidence="7 8">
    <name type="scientific">Sphaerisporangium corydalis</name>
    <dbReference type="NCBI Taxonomy" id="1441875"/>
    <lineage>
        <taxon>Bacteria</taxon>
        <taxon>Bacillati</taxon>
        <taxon>Actinomycetota</taxon>
        <taxon>Actinomycetes</taxon>
        <taxon>Streptosporangiales</taxon>
        <taxon>Streptosporangiaceae</taxon>
        <taxon>Sphaerisporangium</taxon>
    </lineage>
</organism>
<dbReference type="SUPFAM" id="SSF48498">
    <property type="entry name" value="Tetracyclin repressor-like, C-terminal domain"/>
    <property type="match status" value="1"/>
</dbReference>
<dbReference type="SUPFAM" id="SSF46689">
    <property type="entry name" value="Homeodomain-like"/>
    <property type="match status" value="1"/>
</dbReference>
<gene>
    <name evidence="7" type="ORF">ACFO8L_35905</name>
</gene>
<dbReference type="PANTHER" id="PTHR30055:SF234">
    <property type="entry name" value="HTH-TYPE TRANSCRIPTIONAL REGULATOR BETI"/>
    <property type="match status" value="1"/>
</dbReference>
<feature type="non-terminal residue" evidence="7">
    <location>
        <position position="1"/>
    </location>
</feature>
<dbReference type="RefSeq" id="WP_380708464.1">
    <property type="nucleotide sequence ID" value="NZ_JBHSFN010000034.1"/>
</dbReference>
<dbReference type="Gene3D" id="1.10.357.10">
    <property type="entry name" value="Tetracycline Repressor, domain 2"/>
    <property type="match status" value="1"/>
</dbReference>
<accession>A0ABV9ETU8</accession>
<dbReference type="Pfam" id="PF21597">
    <property type="entry name" value="TetR_C_43"/>
    <property type="match status" value="1"/>
</dbReference>
<dbReference type="Pfam" id="PF00440">
    <property type="entry name" value="TetR_N"/>
    <property type="match status" value="1"/>
</dbReference>
<dbReference type="PROSITE" id="PS50977">
    <property type="entry name" value="HTH_TETR_2"/>
    <property type="match status" value="1"/>
</dbReference>
<evidence type="ECO:0000313" key="7">
    <source>
        <dbReference type="EMBL" id="MFC4591524.1"/>
    </source>
</evidence>
<feature type="domain" description="HTH tetR-type" evidence="6">
    <location>
        <begin position="66"/>
        <end position="125"/>
    </location>
</feature>
<dbReference type="InterPro" id="IPR001647">
    <property type="entry name" value="HTH_TetR"/>
</dbReference>
<dbReference type="InterPro" id="IPR009057">
    <property type="entry name" value="Homeodomain-like_sf"/>
</dbReference>
<evidence type="ECO:0000256" key="2">
    <source>
        <dbReference type="ARBA" id="ARBA00023125"/>
    </source>
</evidence>
<keyword evidence="8" id="KW-1185">Reference proteome</keyword>
<protein>
    <submittedName>
        <fullName evidence="7">TetR family transcriptional regulator</fullName>
    </submittedName>
</protein>